<keyword evidence="2" id="KW-1185">Reference proteome</keyword>
<accession>A0ACB7PB05</accession>
<reference evidence="1 2" key="1">
    <citation type="journal article" date="2021" name="Nat. Commun.">
        <title>Genetic determinants of endophytism in the Arabidopsis root mycobiome.</title>
        <authorList>
            <person name="Mesny F."/>
            <person name="Miyauchi S."/>
            <person name="Thiergart T."/>
            <person name="Pickel B."/>
            <person name="Atanasova L."/>
            <person name="Karlsson M."/>
            <person name="Huettel B."/>
            <person name="Barry K.W."/>
            <person name="Haridas S."/>
            <person name="Chen C."/>
            <person name="Bauer D."/>
            <person name="Andreopoulos W."/>
            <person name="Pangilinan J."/>
            <person name="LaButti K."/>
            <person name="Riley R."/>
            <person name="Lipzen A."/>
            <person name="Clum A."/>
            <person name="Drula E."/>
            <person name="Henrissat B."/>
            <person name="Kohler A."/>
            <person name="Grigoriev I.V."/>
            <person name="Martin F.M."/>
            <person name="Hacquard S."/>
        </authorList>
    </citation>
    <scope>NUCLEOTIDE SEQUENCE [LARGE SCALE GENOMIC DNA]</scope>
    <source>
        <strain evidence="1 2">MPI-SDFR-AT-0079</strain>
    </source>
</reference>
<dbReference type="EMBL" id="JAGIZQ010000004">
    <property type="protein sequence ID" value="KAH6632306.1"/>
    <property type="molecule type" value="Genomic_DNA"/>
</dbReference>
<gene>
    <name evidence="1" type="ORF">F5144DRAFT_247855</name>
</gene>
<evidence type="ECO:0000313" key="1">
    <source>
        <dbReference type="EMBL" id="KAH6632306.1"/>
    </source>
</evidence>
<evidence type="ECO:0000313" key="2">
    <source>
        <dbReference type="Proteomes" id="UP000724584"/>
    </source>
</evidence>
<organism evidence="1 2">
    <name type="scientific">Chaetomium tenue</name>
    <dbReference type="NCBI Taxonomy" id="1854479"/>
    <lineage>
        <taxon>Eukaryota</taxon>
        <taxon>Fungi</taxon>
        <taxon>Dikarya</taxon>
        <taxon>Ascomycota</taxon>
        <taxon>Pezizomycotina</taxon>
        <taxon>Sordariomycetes</taxon>
        <taxon>Sordariomycetidae</taxon>
        <taxon>Sordariales</taxon>
        <taxon>Chaetomiaceae</taxon>
        <taxon>Chaetomium</taxon>
    </lineage>
</organism>
<dbReference type="Proteomes" id="UP000724584">
    <property type="component" value="Unassembled WGS sequence"/>
</dbReference>
<name>A0ACB7PB05_9PEZI</name>
<sequence length="221" mass="24832">MNLQPRRRNDPLKHVRTRRTACPRYLQGSANDEEGGAVASPGRNPATSQQRHGRVSCLLSKPWALGHNRIPANDSFSSRMDGNMTECLAVPCLELGWAWDTARFRNRGKKRGRSTKYEVTLVILQQGRVRRYVLPCSQCGETYRDHLRLQGLCLDNPIAMLLWSRRCGASPFSGHWPAGSAPLFHLESRFRPSHWLICLFPQPGAGLYDWPGTAAAKFPPG</sequence>
<proteinExistence type="predicted"/>
<comment type="caution">
    <text evidence="1">The sequence shown here is derived from an EMBL/GenBank/DDBJ whole genome shotgun (WGS) entry which is preliminary data.</text>
</comment>
<protein>
    <submittedName>
        <fullName evidence="1">Uncharacterized protein</fullName>
    </submittedName>
</protein>